<dbReference type="PANTHER" id="PTHR30469">
    <property type="entry name" value="MULTIDRUG RESISTANCE PROTEIN MDTA"/>
    <property type="match status" value="1"/>
</dbReference>
<dbReference type="PROSITE" id="PS51257">
    <property type="entry name" value="PROKAR_LIPOPROTEIN"/>
    <property type="match status" value="1"/>
</dbReference>
<accession>A0ABP3TEC3</accession>
<comment type="caution">
    <text evidence="3">The sequence shown here is derived from an EMBL/GenBank/DDBJ whole genome shotgun (WGS) entry which is preliminary data.</text>
</comment>
<evidence type="ECO:0000313" key="4">
    <source>
        <dbReference type="Proteomes" id="UP001499915"/>
    </source>
</evidence>
<dbReference type="EMBL" id="BAAAET010000002">
    <property type="protein sequence ID" value="GAA0692680.1"/>
    <property type="molecule type" value="Genomic_DNA"/>
</dbReference>
<evidence type="ECO:0000259" key="2">
    <source>
        <dbReference type="Pfam" id="PF25917"/>
    </source>
</evidence>
<dbReference type="InterPro" id="IPR006143">
    <property type="entry name" value="RND_pump_MFP"/>
</dbReference>
<sequence>MSKHNYPLLGVLIGCLSGVVQAEPLQALSCYLEPSADVTVGTTAEGRLTRMLVDRSDHVKKGQLLAELESGLENAAVNTKSAQAAYASRRLERIRDLTAAKLITDQEVDDIKTEKSVANLELRERREQLKLKKITSPIDGVIVERMVAEGDLLTGGEVARIVSLDPLYVETVMPLERFGSLKKGDRYRVKLQHLETVHDAEVVNVDAIIDAASSTFRVRLQMANPEYRIPSGLKCLLLPSETLAAE</sequence>
<gene>
    <name evidence="3" type="ORF">GCM10009104_19800</name>
</gene>
<organism evidence="3 4">
    <name type="scientific">Marinobacterium maritimum</name>
    <dbReference type="NCBI Taxonomy" id="500162"/>
    <lineage>
        <taxon>Bacteria</taxon>
        <taxon>Pseudomonadati</taxon>
        <taxon>Pseudomonadota</taxon>
        <taxon>Gammaproteobacteria</taxon>
        <taxon>Oceanospirillales</taxon>
        <taxon>Oceanospirillaceae</taxon>
        <taxon>Marinobacterium</taxon>
    </lineage>
</organism>
<comment type="similarity">
    <text evidence="1">Belongs to the membrane fusion protein (MFP) (TC 8.A.1) family.</text>
</comment>
<keyword evidence="4" id="KW-1185">Reference proteome</keyword>
<dbReference type="Gene3D" id="2.40.30.170">
    <property type="match status" value="1"/>
</dbReference>
<feature type="domain" description="Multidrug resistance protein MdtA-like barrel-sandwich hybrid" evidence="2">
    <location>
        <begin position="38"/>
        <end position="162"/>
    </location>
</feature>
<evidence type="ECO:0000313" key="3">
    <source>
        <dbReference type="EMBL" id="GAA0692680.1"/>
    </source>
</evidence>
<dbReference type="SUPFAM" id="SSF111369">
    <property type="entry name" value="HlyD-like secretion proteins"/>
    <property type="match status" value="1"/>
</dbReference>
<dbReference type="NCBIfam" id="TIGR01730">
    <property type="entry name" value="RND_mfp"/>
    <property type="match status" value="1"/>
</dbReference>
<dbReference type="InterPro" id="IPR058625">
    <property type="entry name" value="MdtA-like_BSH"/>
</dbReference>
<dbReference type="Gene3D" id="1.10.287.470">
    <property type="entry name" value="Helix hairpin bin"/>
    <property type="match status" value="1"/>
</dbReference>
<proteinExistence type="inferred from homology"/>
<dbReference type="PANTHER" id="PTHR30469:SF15">
    <property type="entry name" value="HLYD FAMILY OF SECRETION PROTEINS"/>
    <property type="match status" value="1"/>
</dbReference>
<dbReference type="Proteomes" id="UP001499915">
    <property type="component" value="Unassembled WGS sequence"/>
</dbReference>
<dbReference type="Gene3D" id="2.40.50.100">
    <property type="match status" value="1"/>
</dbReference>
<protein>
    <recommendedName>
        <fullName evidence="2">Multidrug resistance protein MdtA-like barrel-sandwich hybrid domain-containing protein</fullName>
    </recommendedName>
</protein>
<dbReference type="Pfam" id="PF25917">
    <property type="entry name" value="BSH_RND"/>
    <property type="match status" value="1"/>
</dbReference>
<dbReference type="RefSeq" id="WP_343805410.1">
    <property type="nucleotide sequence ID" value="NZ_BAAAET010000002.1"/>
</dbReference>
<name>A0ABP3TEC3_9GAMM</name>
<reference evidence="4" key="1">
    <citation type="journal article" date="2019" name="Int. J. Syst. Evol. Microbiol.">
        <title>The Global Catalogue of Microorganisms (GCM) 10K type strain sequencing project: providing services to taxonomists for standard genome sequencing and annotation.</title>
        <authorList>
            <consortium name="The Broad Institute Genomics Platform"/>
            <consortium name="The Broad Institute Genome Sequencing Center for Infectious Disease"/>
            <person name="Wu L."/>
            <person name="Ma J."/>
        </authorList>
    </citation>
    <scope>NUCLEOTIDE SEQUENCE [LARGE SCALE GENOMIC DNA]</scope>
    <source>
        <strain evidence="4">JCM 15134</strain>
    </source>
</reference>
<evidence type="ECO:0000256" key="1">
    <source>
        <dbReference type="ARBA" id="ARBA00009477"/>
    </source>
</evidence>